<comment type="caution">
    <text evidence="2">The sequence shown here is derived from an EMBL/GenBank/DDBJ whole genome shotgun (WGS) entry which is preliminary data.</text>
</comment>
<keyword evidence="1" id="KW-0812">Transmembrane</keyword>
<name>A0A243ARY3_BACTU</name>
<accession>A0A243ARY3</accession>
<gene>
    <name evidence="2" type="ORF">BK732_01070</name>
</gene>
<sequence length="96" mass="11074">MGILSLIMSIFIFSTTVIVMSIVLWLKTNQLYTPDIIRLTGAIICLISSVILLIFKNKFEVTYNKFTEIFSQYTGVSLHVIVLSLFDYFWCLLLLK</sequence>
<protein>
    <recommendedName>
        <fullName evidence="4">Group-specific protein</fullName>
    </recommendedName>
</protein>
<keyword evidence="1" id="KW-0472">Membrane</keyword>
<feature type="transmembrane region" description="Helical" evidence="1">
    <location>
        <begin position="36"/>
        <end position="55"/>
    </location>
</feature>
<feature type="transmembrane region" description="Helical" evidence="1">
    <location>
        <begin position="75"/>
        <end position="95"/>
    </location>
</feature>
<dbReference type="EMBL" id="NFDG01000013">
    <property type="protein sequence ID" value="OTY30321.1"/>
    <property type="molecule type" value="Genomic_DNA"/>
</dbReference>
<evidence type="ECO:0000256" key="1">
    <source>
        <dbReference type="SAM" id="Phobius"/>
    </source>
</evidence>
<dbReference type="AlphaFoldDB" id="A0A243ARY3"/>
<evidence type="ECO:0000313" key="3">
    <source>
        <dbReference type="Proteomes" id="UP000194860"/>
    </source>
</evidence>
<organism evidence="2 3">
    <name type="scientific">Bacillus thuringiensis serovar navarrensis</name>
    <dbReference type="NCBI Taxonomy" id="339658"/>
    <lineage>
        <taxon>Bacteria</taxon>
        <taxon>Bacillati</taxon>
        <taxon>Bacillota</taxon>
        <taxon>Bacilli</taxon>
        <taxon>Bacillales</taxon>
        <taxon>Bacillaceae</taxon>
        <taxon>Bacillus</taxon>
        <taxon>Bacillus cereus group</taxon>
    </lineage>
</organism>
<keyword evidence="1" id="KW-1133">Transmembrane helix</keyword>
<feature type="transmembrane region" description="Helical" evidence="1">
    <location>
        <begin position="6"/>
        <end position="24"/>
    </location>
</feature>
<reference evidence="2 3" key="1">
    <citation type="submission" date="2016-10" db="EMBL/GenBank/DDBJ databases">
        <title>Comparative genomics of Bacillus thuringiensis reveals a path to pathogens against multiple invertebrate hosts.</title>
        <authorList>
            <person name="Zheng J."/>
            <person name="Gao Q."/>
            <person name="Liu H."/>
            <person name="Peng D."/>
            <person name="Ruan L."/>
            <person name="Sun M."/>
        </authorList>
    </citation>
    <scope>NUCLEOTIDE SEQUENCE [LARGE SCALE GENOMIC DNA]</scope>
    <source>
        <strain evidence="2">BGSC 4BM1</strain>
    </source>
</reference>
<evidence type="ECO:0008006" key="4">
    <source>
        <dbReference type="Google" id="ProtNLM"/>
    </source>
</evidence>
<dbReference type="Proteomes" id="UP000194860">
    <property type="component" value="Unassembled WGS sequence"/>
</dbReference>
<evidence type="ECO:0000313" key="2">
    <source>
        <dbReference type="EMBL" id="OTY30321.1"/>
    </source>
</evidence>
<proteinExistence type="predicted"/>